<dbReference type="AlphaFoldDB" id="A0A8J3Z7J3"/>
<feature type="domain" description="Enoyl reductase (ER)" evidence="2">
    <location>
        <begin position="36"/>
        <end position="346"/>
    </location>
</feature>
<gene>
    <name evidence="3" type="ORF">Vau01_041920</name>
</gene>
<proteinExistence type="predicted"/>
<dbReference type="SUPFAM" id="SSF50129">
    <property type="entry name" value="GroES-like"/>
    <property type="match status" value="1"/>
</dbReference>
<protein>
    <submittedName>
        <fullName evidence="3">Alcohol dehydrogenase</fullName>
    </submittedName>
</protein>
<name>A0A8J3Z7J3_9ACTN</name>
<reference evidence="3" key="1">
    <citation type="submission" date="2021-01" db="EMBL/GenBank/DDBJ databases">
        <title>Whole genome shotgun sequence of Virgisporangium aurantiacum NBRC 16421.</title>
        <authorList>
            <person name="Komaki H."/>
            <person name="Tamura T."/>
        </authorList>
    </citation>
    <scope>NUCLEOTIDE SEQUENCE</scope>
    <source>
        <strain evidence="3">NBRC 16421</strain>
    </source>
</reference>
<dbReference type="InterPro" id="IPR020843">
    <property type="entry name" value="ER"/>
</dbReference>
<dbReference type="InterPro" id="IPR051603">
    <property type="entry name" value="Zinc-ADH_QOR/CCCR"/>
</dbReference>
<keyword evidence="1" id="KW-0521">NADP</keyword>
<dbReference type="GO" id="GO:0016491">
    <property type="term" value="F:oxidoreductase activity"/>
    <property type="evidence" value="ECO:0007669"/>
    <property type="project" value="InterPro"/>
</dbReference>
<dbReference type="Pfam" id="PF00107">
    <property type="entry name" value="ADH_zinc_N"/>
    <property type="match status" value="1"/>
</dbReference>
<dbReference type="CDD" id="cd08253">
    <property type="entry name" value="zeta_crystallin"/>
    <property type="match status" value="1"/>
</dbReference>
<dbReference type="SMART" id="SM00829">
    <property type="entry name" value="PKS_ER"/>
    <property type="match status" value="1"/>
</dbReference>
<evidence type="ECO:0000256" key="1">
    <source>
        <dbReference type="ARBA" id="ARBA00022857"/>
    </source>
</evidence>
<accession>A0A8J3Z7J3</accession>
<organism evidence="3 4">
    <name type="scientific">Virgisporangium aurantiacum</name>
    <dbReference type="NCBI Taxonomy" id="175570"/>
    <lineage>
        <taxon>Bacteria</taxon>
        <taxon>Bacillati</taxon>
        <taxon>Actinomycetota</taxon>
        <taxon>Actinomycetes</taxon>
        <taxon>Micromonosporales</taxon>
        <taxon>Micromonosporaceae</taxon>
        <taxon>Virgisporangium</taxon>
    </lineage>
</organism>
<dbReference type="InterPro" id="IPR013154">
    <property type="entry name" value="ADH-like_N"/>
</dbReference>
<evidence type="ECO:0000313" key="4">
    <source>
        <dbReference type="Proteomes" id="UP000612585"/>
    </source>
</evidence>
<sequence length="350" mass="36282">MFWVAPGSPDRAGMPAPHRRVGQIMRAVWYDRPGPAAEVLRVGDLPDPVAGPGEVRVRLTRSGINPGDTKKRADRFGLGLPFPRVVPHSDGAGVIDAVGAGVDPARVGRRVWVFGAQSYRPSGTAAQLTVVPDGRAVALPATIGDDVGAALGIPGITAHRAVFADGPVTGRTVLVHGVLGGVGTLAAQLATWGGATVIATVRRHADVAEATRRTGAPVVPLDAADPAAAIRDHAPDGVDRVIEVSFSDNADLDAAVVRNGAVIAAYATRHDRPDFPFWPMLFDNVTVRLLGSDDFPPAATRQAAEDLTTAAAAGALSLPIAEPLPLERAADAHDLVDAGSRERILLAVPD</sequence>
<dbReference type="Gene3D" id="3.40.50.720">
    <property type="entry name" value="NAD(P)-binding Rossmann-like Domain"/>
    <property type="match status" value="1"/>
</dbReference>
<dbReference type="EMBL" id="BOPG01000025">
    <property type="protein sequence ID" value="GIJ56676.1"/>
    <property type="molecule type" value="Genomic_DNA"/>
</dbReference>
<dbReference type="InterPro" id="IPR013149">
    <property type="entry name" value="ADH-like_C"/>
</dbReference>
<evidence type="ECO:0000259" key="2">
    <source>
        <dbReference type="SMART" id="SM00829"/>
    </source>
</evidence>
<dbReference type="PANTHER" id="PTHR44154:SF1">
    <property type="entry name" value="QUINONE OXIDOREDUCTASE"/>
    <property type="match status" value="1"/>
</dbReference>
<dbReference type="Proteomes" id="UP000612585">
    <property type="component" value="Unassembled WGS sequence"/>
</dbReference>
<dbReference type="Gene3D" id="3.90.180.10">
    <property type="entry name" value="Medium-chain alcohol dehydrogenases, catalytic domain"/>
    <property type="match status" value="1"/>
</dbReference>
<comment type="caution">
    <text evidence="3">The sequence shown here is derived from an EMBL/GenBank/DDBJ whole genome shotgun (WGS) entry which is preliminary data.</text>
</comment>
<dbReference type="PANTHER" id="PTHR44154">
    <property type="entry name" value="QUINONE OXIDOREDUCTASE"/>
    <property type="match status" value="1"/>
</dbReference>
<evidence type="ECO:0000313" key="3">
    <source>
        <dbReference type="EMBL" id="GIJ56676.1"/>
    </source>
</evidence>
<keyword evidence="4" id="KW-1185">Reference proteome</keyword>
<dbReference type="InterPro" id="IPR011032">
    <property type="entry name" value="GroES-like_sf"/>
</dbReference>
<dbReference type="Pfam" id="PF08240">
    <property type="entry name" value="ADH_N"/>
    <property type="match status" value="1"/>
</dbReference>
<dbReference type="InterPro" id="IPR036291">
    <property type="entry name" value="NAD(P)-bd_dom_sf"/>
</dbReference>
<dbReference type="SUPFAM" id="SSF51735">
    <property type="entry name" value="NAD(P)-binding Rossmann-fold domains"/>
    <property type="match status" value="1"/>
</dbReference>